<dbReference type="AlphaFoldDB" id="A0A4C1SXA9"/>
<evidence type="ECO:0000313" key="1">
    <source>
        <dbReference type="EMBL" id="GBP05661.1"/>
    </source>
</evidence>
<evidence type="ECO:0000313" key="2">
    <source>
        <dbReference type="Proteomes" id="UP000299102"/>
    </source>
</evidence>
<organism evidence="1 2">
    <name type="scientific">Eumeta variegata</name>
    <name type="common">Bagworm moth</name>
    <name type="synonym">Eumeta japonica</name>
    <dbReference type="NCBI Taxonomy" id="151549"/>
    <lineage>
        <taxon>Eukaryota</taxon>
        <taxon>Metazoa</taxon>
        <taxon>Ecdysozoa</taxon>
        <taxon>Arthropoda</taxon>
        <taxon>Hexapoda</taxon>
        <taxon>Insecta</taxon>
        <taxon>Pterygota</taxon>
        <taxon>Neoptera</taxon>
        <taxon>Endopterygota</taxon>
        <taxon>Lepidoptera</taxon>
        <taxon>Glossata</taxon>
        <taxon>Ditrysia</taxon>
        <taxon>Tineoidea</taxon>
        <taxon>Psychidae</taxon>
        <taxon>Oiketicinae</taxon>
        <taxon>Eumeta</taxon>
    </lineage>
</organism>
<keyword evidence="2" id="KW-1185">Reference proteome</keyword>
<proteinExistence type="predicted"/>
<gene>
    <name evidence="1" type="ORF">EVAR_69257_1</name>
</gene>
<reference evidence="1 2" key="1">
    <citation type="journal article" date="2019" name="Commun. Biol.">
        <title>The bagworm genome reveals a unique fibroin gene that provides high tensile strength.</title>
        <authorList>
            <person name="Kono N."/>
            <person name="Nakamura H."/>
            <person name="Ohtoshi R."/>
            <person name="Tomita M."/>
            <person name="Numata K."/>
            <person name="Arakawa K."/>
        </authorList>
    </citation>
    <scope>NUCLEOTIDE SEQUENCE [LARGE SCALE GENOMIC DNA]</scope>
</reference>
<accession>A0A4C1SXA9</accession>
<dbReference type="OrthoDB" id="10017160at2759"/>
<sequence length="122" mass="13980">MLTQYVGCGCVVAAFAVEFRPLLAPLNRPNSFSIRFSMPIQEIGEELVSPMRFCRTSAETTRFLEGQRIELTGDSPYSFYLTPNGSYLFPSMKNELRSQRFLRREEAVDTHKVHVLEIPQSE</sequence>
<protein>
    <submittedName>
        <fullName evidence="1">Uncharacterized protein</fullName>
    </submittedName>
</protein>
<comment type="caution">
    <text evidence="1">The sequence shown here is derived from an EMBL/GenBank/DDBJ whole genome shotgun (WGS) entry which is preliminary data.</text>
</comment>
<name>A0A4C1SXA9_EUMVA</name>
<dbReference type="Proteomes" id="UP000299102">
    <property type="component" value="Unassembled WGS sequence"/>
</dbReference>
<dbReference type="EMBL" id="BGZK01003930">
    <property type="protein sequence ID" value="GBP05661.1"/>
    <property type="molecule type" value="Genomic_DNA"/>
</dbReference>